<dbReference type="CDD" id="cd12148">
    <property type="entry name" value="fungal_TF_MHR"/>
    <property type="match status" value="1"/>
</dbReference>
<dbReference type="Pfam" id="PF04082">
    <property type="entry name" value="Fungal_trans"/>
    <property type="match status" value="1"/>
</dbReference>
<organism evidence="9 10">
    <name type="scientific">Marasmiellus scandens</name>
    <dbReference type="NCBI Taxonomy" id="2682957"/>
    <lineage>
        <taxon>Eukaryota</taxon>
        <taxon>Fungi</taxon>
        <taxon>Dikarya</taxon>
        <taxon>Basidiomycota</taxon>
        <taxon>Agaricomycotina</taxon>
        <taxon>Agaricomycetes</taxon>
        <taxon>Agaricomycetidae</taxon>
        <taxon>Agaricales</taxon>
        <taxon>Marasmiineae</taxon>
        <taxon>Omphalotaceae</taxon>
        <taxon>Marasmiellus</taxon>
    </lineage>
</organism>
<feature type="compositionally biased region" description="Polar residues" evidence="7">
    <location>
        <begin position="853"/>
        <end position="863"/>
    </location>
</feature>
<evidence type="ECO:0000256" key="4">
    <source>
        <dbReference type="ARBA" id="ARBA00023125"/>
    </source>
</evidence>
<feature type="domain" description="Zn(2)-C6 fungal-type" evidence="8">
    <location>
        <begin position="152"/>
        <end position="184"/>
    </location>
</feature>
<dbReference type="Pfam" id="PF00172">
    <property type="entry name" value="Zn_clus"/>
    <property type="match status" value="1"/>
</dbReference>
<keyword evidence="4" id="KW-0238">DNA-binding</keyword>
<reference evidence="9 10" key="1">
    <citation type="submission" date="2024-01" db="EMBL/GenBank/DDBJ databases">
        <title>A draft genome for the cacao thread blight pathogen Marasmiellus scandens.</title>
        <authorList>
            <person name="Baruah I.K."/>
            <person name="Leung J."/>
            <person name="Bukari Y."/>
            <person name="Amoako-Attah I."/>
            <person name="Meinhardt L.W."/>
            <person name="Bailey B.A."/>
            <person name="Cohen S.P."/>
        </authorList>
    </citation>
    <scope>NUCLEOTIDE SEQUENCE [LARGE SCALE GENOMIC DNA]</scope>
    <source>
        <strain evidence="9 10">GH-19</strain>
    </source>
</reference>
<dbReference type="CDD" id="cd00067">
    <property type="entry name" value="GAL4"/>
    <property type="match status" value="1"/>
</dbReference>
<dbReference type="InterPro" id="IPR001138">
    <property type="entry name" value="Zn2Cys6_DnaBD"/>
</dbReference>
<evidence type="ECO:0000313" key="9">
    <source>
        <dbReference type="EMBL" id="KAK7454633.1"/>
    </source>
</evidence>
<name>A0ABR1JCQ0_9AGAR</name>
<evidence type="ECO:0000256" key="5">
    <source>
        <dbReference type="ARBA" id="ARBA00023163"/>
    </source>
</evidence>
<dbReference type="InterPro" id="IPR051089">
    <property type="entry name" value="prtT"/>
</dbReference>
<evidence type="ECO:0000313" key="10">
    <source>
        <dbReference type="Proteomes" id="UP001498398"/>
    </source>
</evidence>
<keyword evidence="2" id="KW-0479">Metal-binding</keyword>
<gene>
    <name evidence="9" type="ORF">VKT23_011386</name>
</gene>
<feature type="compositionally biased region" description="Low complexity" evidence="7">
    <location>
        <begin position="870"/>
        <end position="880"/>
    </location>
</feature>
<comment type="caution">
    <text evidence="9">The sequence shown here is derived from an EMBL/GenBank/DDBJ whole genome shotgun (WGS) entry which is preliminary data.</text>
</comment>
<evidence type="ECO:0000256" key="7">
    <source>
        <dbReference type="SAM" id="MobiDB-lite"/>
    </source>
</evidence>
<dbReference type="SMART" id="SM00066">
    <property type="entry name" value="GAL4"/>
    <property type="match status" value="1"/>
</dbReference>
<keyword evidence="3" id="KW-0805">Transcription regulation</keyword>
<dbReference type="Gene3D" id="4.10.240.10">
    <property type="entry name" value="Zn(2)-C6 fungal-type DNA-binding domain"/>
    <property type="match status" value="1"/>
</dbReference>
<feature type="compositionally biased region" description="Acidic residues" evidence="7">
    <location>
        <begin position="296"/>
        <end position="309"/>
    </location>
</feature>
<evidence type="ECO:0000256" key="3">
    <source>
        <dbReference type="ARBA" id="ARBA00023015"/>
    </source>
</evidence>
<keyword evidence="5" id="KW-0804">Transcription</keyword>
<evidence type="ECO:0000256" key="1">
    <source>
        <dbReference type="ARBA" id="ARBA00004123"/>
    </source>
</evidence>
<dbReference type="InterPro" id="IPR036864">
    <property type="entry name" value="Zn2-C6_fun-type_DNA-bd_sf"/>
</dbReference>
<dbReference type="PANTHER" id="PTHR31845:SF17">
    <property type="entry name" value="ZN(II)2CYS6 TRANSCRIPTION FACTOR (EUROFUNG)"/>
    <property type="match status" value="1"/>
</dbReference>
<feature type="region of interest" description="Disordered" evidence="7">
    <location>
        <begin position="61"/>
        <end position="151"/>
    </location>
</feature>
<feature type="compositionally biased region" description="Acidic residues" evidence="7">
    <location>
        <begin position="381"/>
        <end position="390"/>
    </location>
</feature>
<evidence type="ECO:0000259" key="8">
    <source>
        <dbReference type="PROSITE" id="PS50048"/>
    </source>
</evidence>
<dbReference type="SMART" id="SM00906">
    <property type="entry name" value="Fungal_trans"/>
    <property type="match status" value="1"/>
</dbReference>
<dbReference type="PANTHER" id="PTHR31845">
    <property type="entry name" value="FINGER DOMAIN PROTEIN, PUTATIVE-RELATED"/>
    <property type="match status" value="1"/>
</dbReference>
<dbReference type="PROSITE" id="PS00463">
    <property type="entry name" value="ZN2_CY6_FUNGAL_1"/>
    <property type="match status" value="1"/>
</dbReference>
<feature type="region of interest" description="Disordered" evidence="7">
    <location>
        <begin position="834"/>
        <end position="888"/>
    </location>
</feature>
<dbReference type="Proteomes" id="UP001498398">
    <property type="component" value="Unassembled WGS sequence"/>
</dbReference>
<comment type="subcellular location">
    <subcellularLocation>
        <location evidence="1">Nucleus</location>
    </subcellularLocation>
</comment>
<dbReference type="SUPFAM" id="SSF57701">
    <property type="entry name" value="Zn2/Cys6 DNA-binding domain"/>
    <property type="match status" value="1"/>
</dbReference>
<evidence type="ECO:0000256" key="2">
    <source>
        <dbReference type="ARBA" id="ARBA00022723"/>
    </source>
</evidence>
<feature type="compositionally biased region" description="Basic and acidic residues" evidence="7">
    <location>
        <begin position="121"/>
        <end position="131"/>
    </location>
</feature>
<accession>A0ABR1JCQ0</accession>
<dbReference type="InterPro" id="IPR007219">
    <property type="entry name" value="XnlR_reg_dom"/>
</dbReference>
<evidence type="ECO:0000256" key="6">
    <source>
        <dbReference type="ARBA" id="ARBA00023242"/>
    </source>
</evidence>
<feature type="region of interest" description="Disordered" evidence="7">
    <location>
        <begin position="377"/>
        <end position="414"/>
    </location>
</feature>
<keyword evidence="10" id="KW-1185">Reference proteome</keyword>
<feature type="region of interest" description="Disordered" evidence="7">
    <location>
        <begin position="295"/>
        <end position="355"/>
    </location>
</feature>
<feature type="compositionally biased region" description="Basic and acidic residues" evidence="7">
    <location>
        <begin position="310"/>
        <end position="323"/>
    </location>
</feature>
<keyword evidence="6" id="KW-0539">Nucleus</keyword>
<feature type="region of interest" description="Disordered" evidence="7">
    <location>
        <begin position="222"/>
        <end position="242"/>
    </location>
</feature>
<feature type="compositionally biased region" description="Low complexity" evidence="7">
    <location>
        <begin position="391"/>
        <end position="400"/>
    </location>
</feature>
<protein>
    <recommendedName>
        <fullName evidence="8">Zn(2)-C6 fungal-type domain-containing protein</fullName>
    </recommendedName>
</protein>
<sequence>MSNQYPQWNNNMNFDPQLEAFANYDTSLTNGYNYRSDASQQSFYASNSRNGAYPNNAHYQQQQQYQNLPSSYDFRPSGMPGTNPGPVRDTKGIPRSSSSAHSRHPSDSYFTPPSSTGKRQRLQEPLDNTKDEEGDTDTIPEHKENTKGKPGACARCKSLKVRCEFKTDTDPCKRCLNGGHECVIPGRKKRRTPPKREHLLAQIQKQAEEIEKLMAKLAAVESNRGSRRTSMENLSEAASPPILSPTSSHFGLEVPSTTNKAVEDWFAKAKDSLAHFGGFIGMGGATLPKRYIVAQDPEDSGSGEDSDDYSDARSDFETEDSRYDIAVVDSDGEDADAGSSTGARSRTKKGGGKMATLPSEAAPFGLMAGLSLRNNKRADGSDIDEEEAAEGENGLGVANADFFRSPTPDPKSKTVDVASQAPQILARGIITPEDIEPLFKIFFDLINPSISLVDPVLYTPERTVYRSPFLFTVICAVSSRFYHKQRDMYIQAMHCAQLAAGNALISGPKNVEMCIAYIVLSLYQLPFKRWEDSRGWLYLGLAIRIAVDLNLHLPNTAKPQNEFHAREQLNRTRVWLNCFNLDRSTGSQYGKAPIIPNTDYLANHSENWWRSSDWNIRNFDIQLCCYNAELRVMAEFMKQIYSNPEHPTGLNKEVDFEKLATDTDDKLKQLEQLWYPILDANVDPNNGQGCFRTGLLKLAFSYARLIALSYGFQHAFGKNSTDDENPFLKRCLNAATDVVKAMVEDIGKPDQRIYLRHGPEAQSVFTTFAAAFLVKLLQPKFSSYLDDQTRFEIRSRVQSVIDFFSSSDIAFDSRHGPKLYARFLKGLLASPMVTGNGVPRRRSHQPSSSTSSNTAHMYGQNNHIHPVDHPSPATTSSHSLSPPPSHEAMSFEQFAPINEGAIDPFQSSLGPDPSRMRQDDFGMGMTDFGSYPQGMTLPDGDDLLGMNSISDPSHWQGMAVPGYSWLAEFQNDVQMRTSGFNNNMYAQNMQYMATQ</sequence>
<dbReference type="EMBL" id="JBANRG010000024">
    <property type="protein sequence ID" value="KAK7454633.1"/>
    <property type="molecule type" value="Genomic_DNA"/>
</dbReference>
<dbReference type="PROSITE" id="PS50048">
    <property type="entry name" value="ZN2_CY6_FUNGAL_2"/>
    <property type="match status" value="1"/>
</dbReference>
<proteinExistence type="predicted"/>